<dbReference type="Pfam" id="PF00171">
    <property type="entry name" value="Aldedh"/>
    <property type="match status" value="2"/>
</dbReference>
<sequence>MSPRTHFSIARLFQEAGFPPGVVNYVLHRPEDAAIGRHVVQRAGFYLKLVILELGGKNFAIVADDADLNKAADQVLFGAFLNSGQICMSTDMVLVHRLVEQDFRALLLKAGKIQDSDPAMLLEDVAQGMDFWSAESFGPLLGLAVYDDEEDAVQVVNSSLFGLSGAIFSRNHLNALKMATRLHTGAVHVNSATVHDEATLPHGGRKESG</sequence>
<dbReference type="GO" id="GO:0016620">
    <property type="term" value="F:oxidoreductase activity, acting on the aldehyde or oxo group of donors, NAD or NADP as acceptor"/>
    <property type="evidence" value="ECO:0007669"/>
    <property type="project" value="InterPro"/>
</dbReference>
<evidence type="ECO:0000256" key="3">
    <source>
        <dbReference type="ARBA" id="ARBA00023027"/>
    </source>
</evidence>
<keyword evidence="8" id="KW-1185">Reference proteome</keyword>
<dbReference type="InterPro" id="IPR016162">
    <property type="entry name" value="Ald_DH_N"/>
</dbReference>
<accession>A0A2V1DJ88</accession>
<dbReference type="PROSITE" id="PS00687">
    <property type="entry name" value="ALDEHYDE_DEHYDR_GLU"/>
    <property type="match status" value="1"/>
</dbReference>
<proteinExistence type="inferred from homology"/>
<dbReference type="PANTHER" id="PTHR42986:SF1">
    <property type="entry name" value="BENZALDEHYDE DEHYDROGENASE YFMT"/>
    <property type="match status" value="1"/>
</dbReference>
<reference evidence="7 8" key="1">
    <citation type="journal article" date="2018" name="Sci. Rep.">
        <title>Comparative genomics provides insights into the lifestyle and reveals functional heterogeneity of dark septate endophytic fungi.</title>
        <authorList>
            <person name="Knapp D.G."/>
            <person name="Nemeth J.B."/>
            <person name="Barry K."/>
            <person name="Hainaut M."/>
            <person name="Henrissat B."/>
            <person name="Johnson J."/>
            <person name="Kuo A."/>
            <person name="Lim J.H.P."/>
            <person name="Lipzen A."/>
            <person name="Nolan M."/>
            <person name="Ohm R.A."/>
            <person name="Tamas L."/>
            <person name="Grigoriev I.V."/>
            <person name="Spatafora J.W."/>
            <person name="Nagy L.G."/>
            <person name="Kovacs G.M."/>
        </authorList>
    </citation>
    <scope>NUCLEOTIDE SEQUENCE [LARGE SCALE GENOMIC DNA]</scope>
    <source>
        <strain evidence="7 8">DSE2036</strain>
    </source>
</reference>
<feature type="domain" description="Aldehyde dehydrogenase" evidence="6">
    <location>
        <begin position="120"/>
        <end position="209"/>
    </location>
</feature>
<feature type="active site" evidence="4">
    <location>
        <position position="53"/>
    </location>
</feature>
<dbReference type="Proteomes" id="UP000244855">
    <property type="component" value="Unassembled WGS sequence"/>
</dbReference>
<dbReference type="InterPro" id="IPR016163">
    <property type="entry name" value="Ald_DH_C"/>
</dbReference>
<evidence type="ECO:0000256" key="1">
    <source>
        <dbReference type="ARBA" id="ARBA00009986"/>
    </source>
</evidence>
<dbReference type="SUPFAM" id="SSF53720">
    <property type="entry name" value="ALDH-like"/>
    <property type="match status" value="1"/>
</dbReference>
<evidence type="ECO:0000256" key="5">
    <source>
        <dbReference type="RuleBase" id="RU003345"/>
    </source>
</evidence>
<dbReference type="OrthoDB" id="310895at2759"/>
<evidence type="ECO:0000256" key="2">
    <source>
        <dbReference type="ARBA" id="ARBA00023002"/>
    </source>
</evidence>
<dbReference type="STRING" id="97972.A0A2V1DJ88"/>
<keyword evidence="2 5" id="KW-0560">Oxidoreductase</keyword>
<comment type="similarity">
    <text evidence="1 5">Belongs to the aldehyde dehydrogenase family.</text>
</comment>
<dbReference type="InterPro" id="IPR016161">
    <property type="entry name" value="Ald_DH/histidinol_DH"/>
</dbReference>
<dbReference type="InterPro" id="IPR015590">
    <property type="entry name" value="Aldehyde_DH_dom"/>
</dbReference>
<organism evidence="7 8">
    <name type="scientific">Periconia macrospinosa</name>
    <dbReference type="NCBI Taxonomy" id="97972"/>
    <lineage>
        <taxon>Eukaryota</taxon>
        <taxon>Fungi</taxon>
        <taxon>Dikarya</taxon>
        <taxon>Ascomycota</taxon>
        <taxon>Pezizomycotina</taxon>
        <taxon>Dothideomycetes</taxon>
        <taxon>Pleosporomycetidae</taxon>
        <taxon>Pleosporales</taxon>
        <taxon>Massarineae</taxon>
        <taxon>Periconiaceae</taxon>
        <taxon>Periconia</taxon>
    </lineage>
</organism>
<evidence type="ECO:0000313" key="8">
    <source>
        <dbReference type="Proteomes" id="UP000244855"/>
    </source>
</evidence>
<evidence type="ECO:0000313" key="7">
    <source>
        <dbReference type="EMBL" id="PVH98232.1"/>
    </source>
</evidence>
<dbReference type="PANTHER" id="PTHR42986">
    <property type="entry name" value="BENZALDEHYDE DEHYDROGENASE YFMT"/>
    <property type="match status" value="1"/>
</dbReference>
<dbReference type="Gene3D" id="3.40.309.10">
    <property type="entry name" value="Aldehyde Dehydrogenase, Chain A, domain 2"/>
    <property type="match status" value="2"/>
</dbReference>
<protein>
    <submittedName>
        <fullName evidence="7">ALDH-like protein</fullName>
    </submittedName>
</protein>
<dbReference type="InterPro" id="IPR029510">
    <property type="entry name" value="Ald_DH_CS_GLU"/>
</dbReference>
<name>A0A2V1DJ88_9PLEO</name>
<dbReference type="EMBL" id="KZ805418">
    <property type="protein sequence ID" value="PVH98232.1"/>
    <property type="molecule type" value="Genomic_DNA"/>
</dbReference>
<keyword evidence="3" id="KW-0520">NAD</keyword>
<evidence type="ECO:0000259" key="6">
    <source>
        <dbReference type="Pfam" id="PF00171"/>
    </source>
</evidence>
<evidence type="ECO:0000256" key="4">
    <source>
        <dbReference type="PROSITE-ProRule" id="PRU10007"/>
    </source>
</evidence>
<gene>
    <name evidence="7" type="ORF">DM02DRAFT_657551</name>
</gene>
<feature type="domain" description="Aldehyde dehydrogenase" evidence="6">
    <location>
        <begin position="34"/>
        <end position="110"/>
    </location>
</feature>
<dbReference type="Gene3D" id="3.40.605.10">
    <property type="entry name" value="Aldehyde Dehydrogenase, Chain A, domain 1"/>
    <property type="match status" value="1"/>
</dbReference>
<dbReference type="AlphaFoldDB" id="A0A2V1DJ88"/>